<evidence type="ECO:0000313" key="4">
    <source>
        <dbReference type="Proteomes" id="UP000035682"/>
    </source>
</evidence>
<dbReference type="CTD" id="36378589"/>
<reference evidence="5" key="2">
    <citation type="submission" date="2020-12" db="UniProtKB">
        <authorList>
            <consortium name="WormBaseParasite"/>
        </authorList>
    </citation>
    <scope>IDENTIFICATION</scope>
</reference>
<accession>A0A090LFI1</accession>
<evidence type="ECO:0000256" key="1">
    <source>
        <dbReference type="SAM" id="MobiDB-lite"/>
    </source>
</evidence>
<evidence type="ECO:0000259" key="2">
    <source>
        <dbReference type="Pfam" id="PF08729"/>
    </source>
</evidence>
<dbReference type="Pfam" id="PF08729">
    <property type="entry name" value="HUN"/>
    <property type="match status" value="1"/>
</dbReference>
<feature type="compositionally biased region" description="Acidic residues" evidence="1">
    <location>
        <begin position="143"/>
        <end position="160"/>
    </location>
</feature>
<dbReference type="WormBase" id="SRAE_2000089500">
    <property type="protein sequence ID" value="SRP12411"/>
    <property type="gene ID" value="WBGene00261095"/>
</dbReference>
<feature type="compositionally biased region" description="Low complexity" evidence="1">
    <location>
        <begin position="607"/>
        <end position="617"/>
    </location>
</feature>
<evidence type="ECO:0000313" key="3">
    <source>
        <dbReference type="EMBL" id="CEF66225.1"/>
    </source>
</evidence>
<dbReference type="STRING" id="34506.A0A090LFI1"/>
<sequence length="721" mass="81024">MPHSVTLLGGSEDKPFESYIVNVDLFLSTNHSYVDIDMNKIREENNLNDIDNNCDGIASEAMRISKLLELKYQKKSRVKGIHLSKADLKKKDYGYIPEDDFIDDEEDFDELIPFHLDTALGGCYVNEGPSELKAVIEIDAEEAMLEEDDSDEEKTDDELTTLEKQSIPEKPISESSADEVHTEEEENLKKRRATTPPSEISKKLKYTNSEVSSTENTIQATTKVTPPNPNMNRQLMETLNSLILLVKEKSDPSRKFRLNDEIMSLFDEIIKTCEKENFKNRDINRMYQYVADQMNIHPANLKEKLKTFRTNGTLGYHTSSNGSLEAHDVPKVVNNGIQDKTKVDQQQKTVLIQDAPSSSNRVEAGDILITHIKKLVSDDIEKKVRTEVNASIKASDNKKDNLIWSSTLTNYIQQFLKLFIESIASEPTITANMVVDTFKKAIYDILYPYFSECGNTQHDFQSKIKPHIEAYHSEINSIVNKKQQNGVGNSSGKQSPVTNTSKHKKDQPKQITEQTSTSTKSNKTIIDKSKQADFEKQIKTLVISGNLTQLEVAETMLNDSSLQEYISKDSIATLRSLIQARKQALKQNTSFGKNSSSVQQKNHTIATNSSSSTNGTSKGVARTSSNTNNAQVSSNKQSSLNVAQSVIAQSMKQAVNQQYLQQQNVISSLVTFLSQNQNRIPQNIMQLRNIGLSEAQLSALLSNPNQQFFAELIKQAARNRQ</sequence>
<proteinExistence type="predicted"/>
<dbReference type="InterPro" id="IPR014840">
    <property type="entry name" value="HRD"/>
</dbReference>
<dbReference type="Proteomes" id="UP000035682">
    <property type="component" value="Unplaced"/>
</dbReference>
<organism evidence="3">
    <name type="scientific">Strongyloides ratti</name>
    <name type="common">Parasitic roundworm</name>
    <dbReference type="NCBI Taxonomy" id="34506"/>
    <lineage>
        <taxon>Eukaryota</taxon>
        <taxon>Metazoa</taxon>
        <taxon>Ecdysozoa</taxon>
        <taxon>Nematoda</taxon>
        <taxon>Chromadorea</taxon>
        <taxon>Rhabditida</taxon>
        <taxon>Tylenchina</taxon>
        <taxon>Panagrolaimomorpha</taxon>
        <taxon>Strongyloidoidea</taxon>
        <taxon>Strongyloididae</taxon>
        <taxon>Strongyloides</taxon>
    </lineage>
</organism>
<feature type="compositionally biased region" description="Polar residues" evidence="1">
    <location>
        <begin position="589"/>
        <end position="606"/>
    </location>
</feature>
<gene>
    <name evidence="3 5 6" type="ORF">SRAE_2000089500</name>
</gene>
<dbReference type="AlphaFoldDB" id="A0A090LFI1"/>
<dbReference type="EMBL" id="LN609529">
    <property type="protein sequence ID" value="CEF66225.1"/>
    <property type="molecule type" value="Genomic_DNA"/>
</dbReference>
<protein>
    <submittedName>
        <fullName evidence="3 5">Hpc2-related domain-containing protein</fullName>
    </submittedName>
</protein>
<feature type="compositionally biased region" description="Polar residues" evidence="1">
    <location>
        <begin position="483"/>
        <end position="500"/>
    </location>
</feature>
<feature type="compositionally biased region" description="Low complexity" evidence="1">
    <location>
        <begin position="515"/>
        <end position="524"/>
    </location>
</feature>
<feature type="domain" description="Hpc2-related" evidence="2">
    <location>
        <begin position="85"/>
        <end position="129"/>
    </location>
</feature>
<dbReference type="eggNOG" id="KOG0827">
    <property type="taxonomic scope" value="Eukaryota"/>
</dbReference>
<feature type="region of interest" description="Disordered" evidence="1">
    <location>
        <begin position="589"/>
        <end position="636"/>
    </location>
</feature>
<dbReference type="GeneID" id="36378589"/>
<dbReference type="WBParaSite" id="SRAE_2000089500.1">
    <property type="protein sequence ID" value="SRAE_2000089500.1"/>
    <property type="gene ID" value="WBGene00261095"/>
</dbReference>
<name>A0A090LFI1_STRRB</name>
<feature type="region of interest" description="Disordered" evidence="1">
    <location>
        <begin position="143"/>
        <end position="201"/>
    </location>
</feature>
<keyword evidence="4" id="KW-1185">Reference proteome</keyword>
<evidence type="ECO:0000313" key="5">
    <source>
        <dbReference type="WBParaSite" id="SRAE_2000089500.1"/>
    </source>
</evidence>
<reference evidence="3 4" key="1">
    <citation type="submission" date="2014-09" db="EMBL/GenBank/DDBJ databases">
        <authorList>
            <person name="Martin A.A."/>
        </authorList>
    </citation>
    <scope>NUCLEOTIDE SEQUENCE</scope>
    <source>
        <strain evidence="4">ED321</strain>
        <strain evidence="3">ED321 Heterogonic</strain>
    </source>
</reference>
<feature type="compositionally biased region" description="Polar residues" evidence="1">
    <location>
        <begin position="622"/>
        <end position="636"/>
    </location>
</feature>
<feature type="region of interest" description="Disordered" evidence="1">
    <location>
        <begin position="483"/>
        <end position="524"/>
    </location>
</feature>
<dbReference type="RefSeq" id="XP_024505425.1">
    <property type="nucleotide sequence ID" value="XM_024651781.1"/>
</dbReference>
<evidence type="ECO:0000313" key="6">
    <source>
        <dbReference type="WormBase" id="SRAE_2000089500"/>
    </source>
</evidence>